<gene>
    <name evidence="5" type="ORF">OTU49_001020</name>
</gene>
<comment type="caution">
    <text evidence="5">The sequence shown here is derived from an EMBL/GenBank/DDBJ whole genome shotgun (WGS) entry which is preliminary data.</text>
</comment>
<dbReference type="PANTHER" id="PTHR46098:SF1">
    <property type="entry name" value="TRNA (CYTOSINE(38)-C(5))-METHYLTRANSFERASE"/>
    <property type="match status" value="1"/>
</dbReference>
<dbReference type="Gene3D" id="3.40.50.150">
    <property type="entry name" value="Vaccinia Virus protein VP39"/>
    <property type="match status" value="1"/>
</dbReference>
<evidence type="ECO:0000256" key="1">
    <source>
        <dbReference type="ARBA" id="ARBA00022603"/>
    </source>
</evidence>
<evidence type="ECO:0000256" key="3">
    <source>
        <dbReference type="ARBA" id="ARBA00022691"/>
    </source>
</evidence>
<dbReference type="InterPro" id="IPR029063">
    <property type="entry name" value="SAM-dependent_MTases_sf"/>
</dbReference>
<accession>A0AAW0XJV0</accession>
<dbReference type="AlphaFoldDB" id="A0AAW0XJV0"/>
<dbReference type="GO" id="GO:0032259">
    <property type="term" value="P:methylation"/>
    <property type="evidence" value="ECO:0007669"/>
    <property type="project" value="UniProtKB-KW"/>
</dbReference>
<proteinExistence type="inferred from homology"/>
<dbReference type="InterPro" id="IPR001525">
    <property type="entry name" value="C5_MeTfrase"/>
</dbReference>
<reference evidence="5 6" key="1">
    <citation type="journal article" date="2024" name="BMC Genomics">
        <title>Genome assembly of redclaw crayfish (Cherax quadricarinatus) provides insights into its immune adaptation and hypoxia tolerance.</title>
        <authorList>
            <person name="Liu Z."/>
            <person name="Zheng J."/>
            <person name="Li H."/>
            <person name="Fang K."/>
            <person name="Wang S."/>
            <person name="He J."/>
            <person name="Zhou D."/>
            <person name="Weng S."/>
            <person name="Chi M."/>
            <person name="Gu Z."/>
            <person name="He J."/>
            <person name="Li F."/>
            <person name="Wang M."/>
        </authorList>
    </citation>
    <scope>NUCLEOTIDE SEQUENCE [LARGE SCALE GENOMIC DNA]</scope>
    <source>
        <strain evidence="5">ZL_2023a</strain>
    </source>
</reference>
<evidence type="ECO:0000313" key="5">
    <source>
        <dbReference type="EMBL" id="KAK8744142.1"/>
    </source>
</evidence>
<comment type="similarity">
    <text evidence="4">Belongs to the class I-like SAM-binding methyltransferase superfamily. C5-methyltransferase family.</text>
</comment>
<sequence length="125" mass="14130">AKVCLLYKYTNCLLLFSLSCKAYSCILVNVRTHFSFVTMTHTCPLRILELYSGIGGMRVSATESGLPFKIVGSYEINTTALEVYRENFPEMTKPHNIMGLNVDELRKLNPDIIMMSPPCQPFTRA</sequence>
<feature type="active site" evidence="4">
    <location>
        <position position="119"/>
    </location>
</feature>
<dbReference type="InterPro" id="IPR050750">
    <property type="entry name" value="C5-MTase"/>
</dbReference>
<dbReference type="PANTHER" id="PTHR46098">
    <property type="entry name" value="TRNA (CYTOSINE(38)-C(5))-METHYLTRANSFERASE"/>
    <property type="match status" value="1"/>
</dbReference>
<dbReference type="GO" id="GO:0008168">
    <property type="term" value="F:methyltransferase activity"/>
    <property type="evidence" value="ECO:0007669"/>
    <property type="project" value="UniProtKB-KW"/>
</dbReference>
<evidence type="ECO:0000313" key="6">
    <source>
        <dbReference type="Proteomes" id="UP001445076"/>
    </source>
</evidence>
<name>A0AAW0XJV0_CHEQU</name>
<keyword evidence="1 4" id="KW-0489">Methyltransferase</keyword>
<dbReference type="SUPFAM" id="SSF53335">
    <property type="entry name" value="S-adenosyl-L-methionine-dependent methyltransferases"/>
    <property type="match status" value="1"/>
</dbReference>
<dbReference type="Pfam" id="PF00145">
    <property type="entry name" value="DNA_methylase"/>
    <property type="match status" value="1"/>
</dbReference>
<keyword evidence="3 4" id="KW-0949">S-adenosyl-L-methionine</keyword>
<evidence type="ECO:0000256" key="2">
    <source>
        <dbReference type="ARBA" id="ARBA00022679"/>
    </source>
</evidence>
<organism evidence="5 6">
    <name type="scientific">Cherax quadricarinatus</name>
    <name type="common">Australian red claw crayfish</name>
    <dbReference type="NCBI Taxonomy" id="27406"/>
    <lineage>
        <taxon>Eukaryota</taxon>
        <taxon>Metazoa</taxon>
        <taxon>Ecdysozoa</taxon>
        <taxon>Arthropoda</taxon>
        <taxon>Crustacea</taxon>
        <taxon>Multicrustacea</taxon>
        <taxon>Malacostraca</taxon>
        <taxon>Eumalacostraca</taxon>
        <taxon>Eucarida</taxon>
        <taxon>Decapoda</taxon>
        <taxon>Pleocyemata</taxon>
        <taxon>Astacidea</taxon>
        <taxon>Parastacoidea</taxon>
        <taxon>Parastacidae</taxon>
        <taxon>Cherax</taxon>
    </lineage>
</organism>
<keyword evidence="2 4" id="KW-0808">Transferase</keyword>
<keyword evidence="6" id="KW-1185">Reference proteome</keyword>
<dbReference type="Proteomes" id="UP001445076">
    <property type="component" value="Unassembled WGS sequence"/>
</dbReference>
<dbReference type="EMBL" id="JARKIK010000023">
    <property type="protein sequence ID" value="KAK8744142.1"/>
    <property type="molecule type" value="Genomic_DNA"/>
</dbReference>
<dbReference type="PROSITE" id="PS51679">
    <property type="entry name" value="SAM_MT_C5"/>
    <property type="match status" value="1"/>
</dbReference>
<evidence type="ECO:0000256" key="4">
    <source>
        <dbReference type="PROSITE-ProRule" id="PRU01016"/>
    </source>
</evidence>
<dbReference type="GO" id="GO:0005634">
    <property type="term" value="C:nucleus"/>
    <property type="evidence" value="ECO:0007669"/>
    <property type="project" value="TreeGrafter"/>
</dbReference>
<protein>
    <submittedName>
        <fullName evidence="5">Uncharacterized protein</fullName>
    </submittedName>
</protein>
<feature type="non-terminal residue" evidence="5">
    <location>
        <position position="1"/>
    </location>
</feature>